<sequence length="266" mass="30073">MTRKGKERERDYRSAFRPGARDPALWSHEEDEETDWRPLPAGDNPYGPSGATDEPLSGQPGDSSRAALHTSVDLDFDDYMYMESLSISNEQDESTSSSSPFDTRAYEDVAPVAESSRTGKQKHTHSRTSTAKAATRSTKSAPKRPSPKEPVQCDRPGCGEWFPRPTELNKHIRKHHEPPSVSCAAKKAKAVRGAPPCKQMFYTNKEMLRHVRNAHSEFAADPKNKIPPEGAYCPKCGEWIGRVDNLKRHIDEQHYDKQRKRSRRDD</sequence>
<accession>A0A167B4D0</accession>
<gene>
    <name evidence="4" type="ORF">CI238_01916</name>
</gene>
<feature type="compositionally biased region" description="Low complexity" evidence="2">
    <location>
        <begin position="86"/>
        <end position="99"/>
    </location>
</feature>
<feature type="region of interest" description="Disordered" evidence="2">
    <location>
        <begin position="85"/>
        <end position="187"/>
    </location>
</feature>
<dbReference type="PROSITE" id="PS50157">
    <property type="entry name" value="ZINC_FINGER_C2H2_2"/>
    <property type="match status" value="1"/>
</dbReference>
<evidence type="ECO:0000256" key="1">
    <source>
        <dbReference type="PROSITE-ProRule" id="PRU00042"/>
    </source>
</evidence>
<reference evidence="4 5" key="1">
    <citation type="submission" date="2015-06" db="EMBL/GenBank/DDBJ databases">
        <title>Survival trade-offs in plant roots during colonization by closely related pathogenic and mutualistic fungi.</title>
        <authorList>
            <person name="Hacquard S."/>
            <person name="Kracher B."/>
            <person name="Hiruma K."/>
            <person name="Weinman A."/>
            <person name="Muench P."/>
            <person name="Garrido Oter R."/>
            <person name="Ver Loren van Themaat E."/>
            <person name="Dallerey J.-F."/>
            <person name="Damm U."/>
            <person name="Henrissat B."/>
            <person name="Lespinet O."/>
            <person name="Thon M."/>
            <person name="Kemen E."/>
            <person name="McHardy A.C."/>
            <person name="Schulze-Lefert P."/>
            <person name="O'Connell R.J."/>
        </authorList>
    </citation>
    <scope>NUCLEOTIDE SEQUENCE [LARGE SCALE GENOMIC DNA]</scope>
    <source>
        <strain evidence="4 5">MAFF 238704</strain>
    </source>
</reference>
<dbReference type="Gene3D" id="3.30.160.60">
    <property type="entry name" value="Classic Zinc Finger"/>
    <property type="match status" value="2"/>
</dbReference>
<evidence type="ECO:0000256" key="2">
    <source>
        <dbReference type="SAM" id="MobiDB-lite"/>
    </source>
</evidence>
<protein>
    <submittedName>
        <fullName evidence="4">Myoneurin-like isoform x1</fullName>
    </submittedName>
</protein>
<dbReference type="Proteomes" id="UP000076584">
    <property type="component" value="Unassembled WGS sequence"/>
</dbReference>
<feature type="compositionally biased region" description="Low complexity" evidence="2">
    <location>
        <begin position="127"/>
        <end position="140"/>
    </location>
</feature>
<proteinExistence type="predicted"/>
<dbReference type="STRING" id="1573173.A0A167B4D0"/>
<dbReference type="Pfam" id="PF13894">
    <property type="entry name" value="zf-C2H2_4"/>
    <property type="match status" value="1"/>
</dbReference>
<dbReference type="EMBL" id="LFIW01001807">
    <property type="protein sequence ID" value="KZL80873.1"/>
    <property type="molecule type" value="Genomic_DNA"/>
</dbReference>
<keyword evidence="1" id="KW-0863">Zinc-finger</keyword>
<dbReference type="PROSITE" id="PS00028">
    <property type="entry name" value="ZINC_FINGER_C2H2_1"/>
    <property type="match status" value="2"/>
</dbReference>
<feature type="compositionally biased region" description="Basic and acidic residues" evidence="2">
    <location>
        <begin position="1"/>
        <end position="14"/>
    </location>
</feature>
<dbReference type="SUPFAM" id="SSF57667">
    <property type="entry name" value="beta-beta-alpha zinc fingers"/>
    <property type="match status" value="1"/>
</dbReference>
<comment type="caution">
    <text evidence="4">The sequence shown here is derived from an EMBL/GenBank/DDBJ whole genome shotgun (WGS) entry which is preliminary data.</text>
</comment>
<feature type="domain" description="C2H2-type" evidence="3">
    <location>
        <begin position="151"/>
        <end position="180"/>
    </location>
</feature>
<keyword evidence="1" id="KW-0479">Metal-binding</keyword>
<evidence type="ECO:0000259" key="3">
    <source>
        <dbReference type="PROSITE" id="PS50157"/>
    </source>
</evidence>
<dbReference type="AlphaFoldDB" id="A0A167B4D0"/>
<name>A0A167B4D0_COLIC</name>
<keyword evidence="1" id="KW-0862">Zinc</keyword>
<dbReference type="GO" id="GO:0008270">
    <property type="term" value="F:zinc ion binding"/>
    <property type="evidence" value="ECO:0007669"/>
    <property type="project" value="UniProtKB-KW"/>
</dbReference>
<dbReference type="SMART" id="SM00355">
    <property type="entry name" value="ZnF_C2H2"/>
    <property type="match status" value="3"/>
</dbReference>
<keyword evidence="5" id="KW-1185">Reference proteome</keyword>
<dbReference type="InterPro" id="IPR036236">
    <property type="entry name" value="Znf_C2H2_sf"/>
</dbReference>
<feature type="region of interest" description="Disordered" evidence="2">
    <location>
        <begin position="1"/>
        <end position="70"/>
    </location>
</feature>
<dbReference type="InterPro" id="IPR013087">
    <property type="entry name" value="Znf_C2H2_type"/>
</dbReference>
<evidence type="ECO:0000313" key="4">
    <source>
        <dbReference type="EMBL" id="KZL80873.1"/>
    </source>
</evidence>
<organism evidence="4 5">
    <name type="scientific">Colletotrichum incanum</name>
    <name type="common">Soybean anthracnose fungus</name>
    <dbReference type="NCBI Taxonomy" id="1573173"/>
    <lineage>
        <taxon>Eukaryota</taxon>
        <taxon>Fungi</taxon>
        <taxon>Dikarya</taxon>
        <taxon>Ascomycota</taxon>
        <taxon>Pezizomycotina</taxon>
        <taxon>Sordariomycetes</taxon>
        <taxon>Hypocreomycetidae</taxon>
        <taxon>Glomerellales</taxon>
        <taxon>Glomerellaceae</taxon>
        <taxon>Colletotrichum</taxon>
        <taxon>Colletotrichum spaethianum species complex</taxon>
    </lineage>
</organism>
<evidence type="ECO:0000313" key="5">
    <source>
        <dbReference type="Proteomes" id="UP000076584"/>
    </source>
</evidence>